<name>A0A699UF89_TANCI</name>
<feature type="compositionally biased region" description="Basic and acidic residues" evidence="1">
    <location>
        <begin position="100"/>
        <end position="109"/>
    </location>
</feature>
<accession>A0A699UF89</accession>
<comment type="caution">
    <text evidence="2">The sequence shown here is derived from an EMBL/GenBank/DDBJ whole genome shotgun (WGS) entry which is preliminary data.</text>
</comment>
<dbReference type="EMBL" id="BKCJ011322080">
    <property type="protein sequence ID" value="GFD20431.1"/>
    <property type="molecule type" value="Genomic_DNA"/>
</dbReference>
<gene>
    <name evidence="2" type="ORF">Tci_892400</name>
</gene>
<feature type="region of interest" description="Disordered" evidence="1">
    <location>
        <begin position="52"/>
        <end position="120"/>
    </location>
</feature>
<sequence>FSQVTEVTNDFEVKGRIAWIEVEGVPFSIQEEFKIINQGKVYWIRASETPGWVPDFTDDIEDDDINSMDEGDAEHKPDDSDINNDEEKVRDTCFEEEEEVKSPVDEKNSENNLENSEDPF</sequence>
<proteinExistence type="predicted"/>
<reference evidence="2" key="1">
    <citation type="journal article" date="2019" name="Sci. Rep.">
        <title>Draft genome of Tanacetum cinerariifolium, the natural source of mosquito coil.</title>
        <authorList>
            <person name="Yamashiro T."/>
            <person name="Shiraishi A."/>
            <person name="Satake H."/>
            <person name="Nakayama K."/>
        </authorList>
    </citation>
    <scope>NUCLEOTIDE SEQUENCE</scope>
</reference>
<evidence type="ECO:0000256" key="1">
    <source>
        <dbReference type="SAM" id="MobiDB-lite"/>
    </source>
</evidence>
<protein>
    <submittedName>
        <fullName evidence="2">Nucleotide-binding alpha-beta plait domain-containing protein</fullName>
    </submittedName>
</protein>
<feature type="compositionally biased region" description="Acidic residues" evidence="1">
    <location>
        <begin position="56"/>
        <end position="72"/>
    </location>
</feature>
<feature type="compositionally biased region" description="Basic and acidic residues" evidence="1">
    <location>
        <begin position="73"/>
        <end position="93"/>
    </location>
</feature>
<feature type="non-terminal residue" evidence="2">
    <location>
        <position position="120"/>
    </location>
</feature>
<feature type="non-terminal residue" evidence="2">
    <location>
        <position position="1"/>
    </location>
</feature>
<dbReference type="AlphaFoldDB" id="A0A699UF89"/>
<evidence type="ECO:0000313" key="2">
    <source>
        <dbReference type="EMBL" id="GFD20431.1"/>
    </source>
</evidence>
<organism evidence="2">
    <name type="scientific">Tanacetum cinerariifolium</name>
    <name type="common">Dalmatian daisy</name>
    <name type="synonym">Chrysanthemum cinerariifolium</name>
    <dbReference type="NCBI Taxonomy" id="118510"/>
    <lineage>
        <taxon>Eukaryota</taxon>
        <taxon>Viridiplantae</taxon>
        <taxon>Streptophyta</taxon>
        <taxon>Embryophyta</taxon>
        <taxon>Tracheophyta</taxon>
        <taxon>Spermatophyta</taxon>
        <taxon>Magnoliopsida</taxon>
        <taxon>eudicotyledons</taxon>
        <taxon>Gunneridae</taxon>
        <taxon>Pentapetalae</taxon>
        <taxon>asterids</taxon>
        <taxon>campanulids</taxon>
        <taxon>Asterales</taxon>
        <taxon>Asteraceae</taxon>
        <taxon>Asteroideae</taxon>
        <taxon>Anthemideae</taxon>
        <taxon>Anthemidinae</taxon>
        <taxon>Tanacetum</taxon>
    </lineage>
</organism>